<evidence type="ECO:0000313" key="7">
    <source>
        <dbReference type="EMBL" id="MET2826650.1"/>
    </source>
</evidence>
<dbReference type="SUPFAM" id="SSF102114">
    <property type="entry name" value="Radical SAM enzymes"/>
    <property type="match status" value="1"/>
</dbReference>
<dbReference type="InterPro" id="IPR050377">
    <property type="entry name" value="Radical_SAM_PqqE_MftC-like"/>
</dbReference>
<comment type="cofactor">
    <cofactor evidence="1">
        <name>[4Fe-4S] cluster</name>
        <dbReference type="ChEBI" id="CHEBI:49883"/>
    </cofactor>
</comment>
<keyword evidence="3" id="KW-0479">Metal-binding</keyword>
<dbReference type="SFLD" id="SFLDS00029">
    <property type="entry name" value="Radical_SAM"/>
    <property type="match status" value="1"/>
</dbReference>
<evidence type="ECO:0000259" key="6">
    <source>
        <dbReference type="Pfam" id="PF04055"/>
    </source>
</evidence>
<keyword evidence="4" id="KW-0408">Iron</keyword>
<evidence type="ECO:0000256" key="4">
    <source>
        <dbReference type="ARBA" id="ARBA00023004"/>
    </source>
</evidence>
<evidence type="ECO:0000256" key="3">
    <source>
        <dbReference type="ARBA" id="ARBA00022723"/>
    </source>
</evidence>
<dbReference type="InterPro" id="IPR058240">
    <property type="entry name" value="rSAM_sf"/>
</dbReference>
<dbReference type="Proteomes" id="UP001548832">
    <property type="component" value="Unassembled WGS sequence"/>
</dbReference>
<evidence type="ECO:0000313" key="8">
    <source>
        <dbReference type="Proteomes" id="UP001548832"/>
    </source>
</evidence>
<keyword evidence="2" id="KW-0949">S-adenosyl-L-methionine</keyword>
<organism evidence="7 8">
    <name type="scientific">Mesorhizobium shangrilense</name>
    <dbReference type="NCBI Taxonomy" id="460060"/>
    <lineage>
        <taxon>Bacteria</taxon>
        <taxon>Pseudomonadati</taxon>
        <taxon>Pseudomonadota</taxon>
        <taxon>Alphaproteobacteria</taxon>
        <taxon>Hyphomicrobiales</taxon>
        <taxon>Phyllobacteriaceae</taxon>
        <taxon>Mesorhizobium</taxon>
    </lineage>
</organism>
<dbReference type="PANTHER" id="PTHR11228:SF7">
    <property type="entry name" value="PQQA PEPTIDE CYCLASE"/>
    <property type="match status" value="1"/>
</dbReference>
<proteinExistence type="predicted"/>
<evidence type="ECO:0000256" key="1">
    <source>
        <dbReference type="ARBA" id="ARBA00001966"/>
    </source>
</evidence>
<dbReference type="InterPro" id="IPR013785">
    <property type="entry name" value="Aldolase_TIM"/>
</dbReference>
<dbReference type="Pfam" id="PF04055">
    <property type="entry name" value="Radical_SAM"/>
    <property type="match status" value="1"/>
</dbReference>
<dbReference type="EMBL" id="JBEWSZ010000001">
    <property type="protein sequence ID" value="MET2826650.1"/>
    <property type="molecule type" value="Genomic_DNA"/>
</dbReference>
<accession>A0ABV2D9D9</accession>
<comment type="caution">
    <text evidence="7">The sequence shown here is derived from an EMBL/GenBank/DDBJ whole genome shotgun (WGS) entry which is preliminary data.</text>
</comment>
<keyword evidence="8" id="KW-1185">Reference proteome</keyword>
<dbReference type="RefSeq" id="WP_354458746.1">
    <property type="nucleotide sequence ID" value="NZ_JBEWSZ010000001.1"/>
</dbReference>
<sequence length="285" mass="32753">MGTIKRVASFFRRQRPVFQRLELHVAHGCNLSCESCSHYSNHAHAGIVSLEDADRWMALWSQRVSVTCFSLLGGEPTIHPQLPEFVGLVRRHWPKTQIEIVSNGFFLHRHPTLPAVLAADPDACLFVSIHHDSDEYRERLKPVFDLLERWRRDHGFVARIRPSHKQWTRRYTGFGDGMLPFEDGDPRASWEICPARHCKQLYDGRIWKCAPLAYLPMQKARYRLSEKWNAYLGYRPLEPGCSDAELRTFAALEDEAACGMCPGSERLFELPVPLRQPKSRASTSA</sequence>
<dbReference type="Gene3D" id="3.20.20.70">
    <property type="entry name" value="Aldolase class I"/>
    <property type="match status" value="1"/>
</dbReference>
<reference evidence="7 8" key="1">
    <citation type="submission" date="2024-06" db="EMBL/GenBank/DDBJ databases">
        <authorList>
            <person name="Kim D.-U."/>
        </authorList>
    </citation>
    <scope>NUCLEOTIDE SEQUENCE [LARGE SCALE GENOMIC DNA]</scope>
    <source>
        <strain evidence="7 8">KACC15460</strain>
    </source>
</reference>
<dbReference type="InterPro" id="IPR007197">
    <property type="entry name" value="rSAM"/>
</dbReference>
<dbReference type="CDD" id="cd01335">
    <property type="entry name" value="Radical_SAM"/>
    <property type="match status" value="1"/>
</dbReference>
<evidence type="ECO:0000256" key="2">
    <source>
        <dbReference type="ARBA" id="ARBA00022691"/>
    </source>
</evidence>
<name>A0ABV2D9D9_9HYPH</name>
<gene>
    <name evidence="7" type="ORF">ABVQ20_06650</name>
</gene>
<dbReference type="PANTHER" id="PTHR11228">
    <property type="entry name" value="RADICAL SAM DOMAIN PROTEIN"/>
    <property type="match status" value="1"/>
</dbReference>
<feature type="domain" description="Radical SAM core" evidence="6">
    <location>
        <begin position="25"/>
        <end position="141"/>
    </location>
</feature>
<keyword evidence="5" id="KW-0411">Iron-sulfur</keyword>
<protein>
    <submittedName>
        <fullName evidence="7">Radical SAM protein</fullName>
    </submittedName>
</protein>
<evidence type="ECO:0000256" key="5">
    <source>
        <dbReference type="ARBA" id="ARBA00023014"/>
    </source>
</evidence>